<organism evidence="1 2">
    <name type="scientific">Glossina morsitans morsitans</name>
    <name type="common">Savannah tsetse fly</name>
    <dbReference type="NCBI Taxonomy" id="37546"/>
    <lineage>
        <taxon>Eukaryota</taxon>
        <taxon>Metazoa</taxon>
        <taxon>Ecdysozoa</taxon>
        <taxon>Arthropoda</taxon>
        <taxon>Hexapoda</taxon>
        <taxon>Insecta</taxon>
        <taxon>Pterygota</taxon>
        <taxon>Neoptera</taxon>
        <taxon>Endopterygota</taxon>
        <taxon>Diptera</taxon>
        <taxon>Brachycera</taxon>
        <taxon>Muscomorpha</taxon>
        <taxon>Hippoboscoidea</taxon>
        <taxon>Glossinidae</taxon>
        <taxon>Glossina</taxon>
    </lineage>
</organism>
<dbReference type="EMBL" id="CCAG010007649">
    <property type="status" value="NOT_ANNOTATED_CDS"/>
    <property type="molecule type" value="Genomic_DNA"/>
</dbReference>
<protein>
    <submittedName>
        <fullName evidence="1">Uncharacterized protein</fullName>
    </submittedName>
</protein>
<proteinExistence type="predicted"/>
<dbReference type="VEuPathDB" id="VectorBase:GMOY007879"/>
<evidence type="ECO:0000313" key="1">
    <source>
        <dbReference type="EnsemblMetazoa" id="GMOY007879-PA"/>
    </source>
</evidence>
<sequence>MRHTKFSFNRIDCVFFQHLFIESNSVLSPFSIDGTFFINLVK</sequence>
<dbReference type="EnsemblMetazoa" id="GMOY007879-RA">
    <property type="protein sequence ID" value="GMOY007879-PA"/>
    <property type="gene ID" value="GMOY007879"/>
</dbReference>
<keyword evidence="2" id="KW-1185">Reference proteome</keyword>
<accession>A0A1B0G3I0</accession>
<reference evidence="1" key="1">
    <citation type="submission" date="2020-05" db="UniProtKB">
        <authorList>
            <consortium name="EnsemblMetazoa"/>
        </authorList>
    </citation>
    <scope>IDENTIFICATION</scope>
    <source>
        <strain evidence="1">Yale</strain>
    </source>
</reference>
<dbReference type="AlphaFoldDB" id="A0A1B0G3I0"/>
<name>A0A1B0G3I0_GLOMM</name>
<evidence type="ECO:0000313" key="2">
    <source>
        <dbReference type="Proteomes" id="UP000092444"/>
    </source>
</evidence>
<dbReference type="Proteomes" id="UP000092444">
    <property type="component" value="Unassembled WGS sequence"/>
</dbReference>